<dbReference type="InterPro" id="IPR022754">
    <property type="entry name" value="DNA_pol_III_gamma-3"/>
</dbReference>
<dbReference type="GO" id="GO:0046872">
    <property type="term" value="F:metal ion binding"/>
    <property type="evidence" value="ECO:0007669"/>
    <property type="project" value="UniProtKB-KW"/>
</dbReference>
<proteinExistence type="inferred from homology"/>
<comment type="similarity">
    <text evidence="1">Belongs to the DnaX/STICHEL family.</text>
</comment>
<evidence type="ECO:0000256" key="6">
    <source>
        <dbReference type="ARBA" id="ARBA00023054"/>
    </source>
</evidence>
<evidence type="ECO:0000313" key="10">
    <source>
        <dbReference type="EMBL" id="CAA0827538.1"/>
    </source>
</evidence>
<feature type="compositionally biased region" description="Basic and acidic residues" evidence="8">
    <location>
        <begin position="162"/>
        <end position="183"/>
    </location>
</feature>
<dbReference type="PANTHER" id="PTHR11669">
    <property type="entry name" value="REPLICATION FACTOR C / DNA POLYMERASE III GAMMA-TAU SUBUNIT"/>
    <property type="match status" value="1"/>
</dbReference>
<dbReference type="GO" id="GO:0005663">
    <property type="term" value="C:DNA replication factor C complex"/>
    <property type="evidence" value="ECO:0007669"/>
    <property type="project" value="TreeGrafter"/>
</dbReference>
<protein>
    <submittedName>
        <fullName evidence="10">Protein STICHEL-like 3</fullName>
    </submittedName>
</protein>
<dbReference type="GO" id="GO:0009360">
    <property type="term" value="C:DNA polymerase III complex"/>
    <property type="evidence" value="ECO:0007669"/>
    <property type="project" value="InterPro"/>
</dbReference>
<dbReference type="Proteomes" id="UP001153555">
    <property type="component" value="Unassembled WGS sequence"/>
</dbReference>
<dbReference type="Pfam" id="PF12169">
    <property type="entry name" value="DNA_pol3_gamma3"/>
    <property type="match status" value="1"/>
</dbReference>
<dbReference type="Pfam" id="PF13177">
    <property type="entry name" value="DNA_pol3_delta2"/>
    <property type="match status" value="1"/>
</dbReference>
<dbReference type="OrthoDB" id="1906110at2759"/>
<dbReference type="GO" id="GO:0003887">
    <property type="term" value="F:DNA-directed DNA polymerase activity"/>
    <property type="evidence" value="ECO:0007669"/>
    <property type="project" value="InterPro"/>
</dbReference>
<evidence type="ECO:0000313" key="11">
    <source>
        <dbReference type="Proteomes" id="UP001153555"/>
    </source>
</evidence>
<dbReference type="NCBIfam" id="TIGR02397">
    <property type="entry name" value="dnaX_nterm"/>
    <property type="match status" value="1"/>
</dbReference>
<evidence type="ECO:0000256" key="8">
    <source>
        <dbReference type="SAM" id="MobiDB-lite"/>
    </source>
</evidence>
<feature type="region of interest" description="Disordered" evidence="8">
    <location>
        <begin position="713"/>
        <end position="739"/>
    </location>
</feature>
<evidence type="ECO:0000256" key="1">
    <source>
        <dbReference type="ARBA" id="ARBA00006360"/>
    </source>
</evidence>
<dbReference type="EMBL" id="CACSLK010027752">
    <property type="protein sequence ID" value="CAA0827538.1"/>
    <property type="molecule type" value="Genomic_DNA"/>
</dbReference>
<dbReference type="PANTHER" id="PTHR11669:SF46">
    <property type="entry name" value="PROTEIN STICHEL-LIKE 3"/>
    <property type="match status" value="1"/>
</dbReference>
<feature type="compositionally biased region" description="Low complexity" evidence="8">
    <location>
        <begin position="188"/>
        <end position="202"/>
    </location>
</feature>
<dbReference type="InterPro" id="IPR054506">
    <property type="entry name" value="DnaA_N-like_STI"/>
</dbReference>
<accession>A0A9N7REW0</accession>
<feature type="region of interest" description="Disordered" evidence="8">
    <location>
        <begin position="283"/>
        <end position="304"/>
    </location>
</feature>
<dbReference type="GO" id="GO:0003677">
    <property type="term" value="F:DNA binding"/>
    <property type="evidence" value="ECO:0007669"/>
    <property type="project" value="InterPro"/>
</dbReference>
<gene>
    <name evidence="10" type="ORF">SHERM_23233</name>
</gene>
<keyword evidence="4" id="KW-0862">Zinc</keyword>
<feature type="coiled-coil region" evidence="7">
    <location>
        <begin position="664"/>
        <end position="694"/>
    </location>
</feature>
<dbReference type="AlphaFoldDB" id="A0A9N7REW0"/>
<dbReference type="InterPro" id="IPR050238">
    <property type="entry name" value="DNA_Rep/Repair_Clamp_Loader"/>
</dbReference>
<evidence type="ECO:0000256" key="7">
    <source>
        <dbReference type="SAM" id="Coils"/>
    </source>
</evidence>
<feature type="compositionally biased region" description="Basic and acidic residues" evidence="8">
    <location>
        <begin position="343"/>
        <end position="356"/>
    </location>
</feature>
<dbReference type="CDD" id="cd18137">
    <property type="entry name" value="HLD_clamp_pol_III_gamma_tau"/>
    <property type="match status" value="1"/>
</dbReference>
<evidence type="ECO:0000259" key="9">
    <source>
        <dbReference type="SMART" id="SM00382"/>
    </source>
</evidence>
<evidence type="ECO:0000256" key="3">
    <source>
        <dbReference type="ARBA" id="ARBA00022741"/>
    </source>
</evidence>
<dbReference type="InterPro" id="IPR012763">
    <property type="entry name" value="DNA_pol_III_sug/sutau_N"/>
</dbReference>
<feature type="compositionally biased region" description="Low complexity" evidence="8">
    <location>
        <begin position="293"/>
        <end position="302"/>
    </location>
</feature>
<feature type="region of interest" description="Disordered" evidence="8">
    <location>
        <begin position="95"/>
        <end position="221"/>
    </location>
</feature>
<organism evidence="10 11">
    <name type="scientific">Striga hermonthica</name>
    <name type="common">Purple witchweed</name>
    <name type="synonym">Buchnera hermonthica</name>
    <dbReference type="NCBI Taxonomy" id="68872"/>
    <lineage>
        <taxon>Eukaryota</taxon>
        <taxon>Viridiplantae</taxon>
        <taxon>Streptophyta</taxon>
        <taxon>Embryophyta</taxon>
        <taxon>Tracheophyta</taxon>
        <taxon>Spermatophyta</taxon>
        <taxon>Magnoliopsida</taxon>
        <taxon>eudicotyledons</taxon>
        <taxon>Gunneridae</taxon>
        <taxon>Pentapetalae</taxon>
        <taxon>asterids</taxon>
        <taxon>lamiids</taxon>
        <taxon>Lamiales</taxon>
        <taxon>Orobanchaceae</taxon>
        <taxon>Buchnereae</taxon>
        <taxon>Striga</taxon>
    </lineage>
</organism>
<feature type="compositionally biased region" description="Basic and acidic residues" evidence="8">
    <location>
        <begin position="115"/>
        <end position="151"/>
    </location>
</feature>
<dbReference type="GO" id="GO:0006281">
    <property type="term" value="P:DNA repair"/>
    <property type="evidence" value="ECO:0007669"/>
    <property type="project" value="TreeGrafter"/>
</dbReference>
<dbReference type="Pfam" id="PF23007">
    <property type="entry name" value="DnaA_N-like_STI"/>
    <property type="match status" value="1"/>
</dbReference>
<name>A0A9N7REW0_STRHE</name>
<keyword evidence="11" id="KW-1185">Reference proteome</keyword>
<comment type="caution">
    <text evidence="10">The sequence shown here is derived from an EMBL/GenBank/DDBJ whole genome shotgun (WGS) entry which is preliminary data.</text>
</comment>
<dbReference type="GO" id="GO:0006261">
    <property type="term" value="P:DNA-templated DNA replication"/>
    <property type="evidence" value="ECO:0007669"/>
    <property type="project" value="TreeGrafter"/>
</dbReference>
<evidence type="ECO:0000256" key="5">
    <source>
        <dbReference type="ARBA" id="ARBA00022840"/>
    </source>
</evidence>
<dbReference type="Gene3D" id="1.10.8.60">
    <property type="match status" value="1"/>
</dbReference>
<keyword evidence="5" id="KW-0067">ATP-binding</keyword>
<dbReference type="InterPro" id="IPR027417">
    <property type="entry name" value="P-loop_NTPase"/>
</dbReference>
<dbReference type="GO" id="GO:0003689">
    <property type="term" value="F:DNA clamp loader activity"/>
    <property type="evidence" value="ECO:0007669"/>
    <property type="project" value="TreeGrafter"/>
</dbReference>
<dbReference type="InterPro" id="IPR003593">
    <property type="entry name" value="AAA+_ATPase"/>
</dbReference>
<keyword evidence="2" id="KW-0479">Metal-binding</keyword>
<dbReference type="InterPro" id="IPR008921">
    <property type="entry name" value="DNA_pol3_clamp-load_cplx_C"/>
</dbReference>
<feature type="compositionally biased region" description="Basic residues" evidence="8">
    <location>
        <begin position="203"/>
        <end position="216"/>
    </location>
</feature>
<dbReference type="SUPFAM" id="SSF52540">
    <property type="entry name" value="P-loop containing nucleoside triphosphate hydrolases"/>
    <property type="match status" value="1"/>
</dbReference>
<dbReference type="FunFam" id="1.10.8.60:FF:000013">
    <property type="entry name" value="DNA polymerase III subunit gamma/tau"/>
    <property type="match status" value="1"/>
</dbReference>
<evidence type="ECO:0000256" key="4">
    <source>
        <dbReference type="ARBA" id="ARBA00022833"/>
    </source>
</evidence>
<dbReference type="GO" id="GO:0005524">
    <property type="term" value="F:ATP binding"/>
    <property type="evidence" value="ECO:0007669"/>
    <property type="project" value="UniProtKB-KW"/>
</dbReference>
<evidence type="ECO:0000256" key="2">
    <source>
        <dbReference type="ARBA" id="ARBA00022723"/>
    </source>
</evidence>
<dbReference type="Gene3D" id="3.40.50.300">
    <property type="entry name" value="P-loop containing nucleotide triphosphate hydrolases"/>
    <property type="match status" value="1"/>
</dbReference>
<feature type="region of interest" description="Disordered" evidence="8">
    <location>
        <begin position="335"/>
        <end position="357"/>
    </location>
</feature>
<keyword evidence="3" id="KW-0547">Nucleotide-binding</keyword>
<dbReference type="SUPFAM" id="SSF48019">
    <property type="entry name" value="post-AAA+ oligomerization domain-like"/>
    <property type="match status" value="1"/>
</dbReference>
<sequence>MTRAIRDRILKDVNGDINDHLRSHIHLTNCIHLKNHMHKQSPILAGRALIRDLIALQKSRSLRDPSASPHGWHSPSIVDSLLKRSEKDEAITVRRSVGIERPRMSVSSLQQDSTEGERRQDRREEGSRSSESKDRSLKMKGSYRQDLHLRTLSEQLQDIPDESDHAGLSRNHEYRTRVEKVSEEDGINVLNQNNSNNNTNNNRAKRRRFRSSRRPRASINNEMSVASNSFAQGGNHDNIVNGGPCNNRCGIPWNWSRIHDRGKSILDLAGKSLSCGISELRSMKTGSNMPDMSQHSSSSSKSNCQEALPLLLDSSHDYSSELGLYAENLLKNETDSDLASEGRSGEQHKKYNDNGRHQHQNITQKYMPKTFKDLVGQSLVARALSNAITKKKVGLLYIFHGPHGTGKTSCARIFARALNCRSLERSKPCGLCSSCSKTRNVTEIGQVSNVDFASFIELLDEVAIHHRTRSEHRVLIFDECDTLSSDCWSAILKAIDRAPPRRVVFVLVCSSFEALPHVITTRCQKFFFPKLKDADVIYTLQWIASKEDLEIDKDALKLIASRSDGSLRDAEMTLEQLSLLGKRISLGLVQELVGLVSDEKLVDLLDLALSADTVNTVKNLRDIMESGIEPLALMSQLATVITDILAGSYDFMKEGSRMKFFRHNALSKEEMEKLRQALKTLSEAEKQLRVSNDRITWLTAALLQLAPEQNYVPPSSSDNSFHHSPLRKPRKSNAEKSNGIVINGNSETEEIWLQVLEKIPISTVKEFMYREGKLISVSYGTAPTVQLLFTSQLTKSKAENFRQYVLQAFESVLKSPVTIDIRCEPRTEIVELEASPRESSRDRGNIGNSSSQKISYLLGEGNQSLSIDRSKVSLAHVIQHAEIGSQQSNGWSRRKTVSIAEKLEQENLRLEPRSRRLLCWNPPKATRRKLSRLKIRTRKPQALMKYMSCGRCLSGGSPK</sequence>
<dbReference type="SMART" id="SM00382">
    <property type="entry name" value="AAA"/>
    <property type="match status" value="1"/>
</dbReference>
<reference evidence="10" key="1">
    <citation type="submission" date="2019-12" db="EMBL/GenBank/DDBJ databases">
        <authorList>
            <person name="Scholes J."/>
        </authorList>
    </citation>
    <scope>NUCLEOTIDE SEQUENCE</scope>
</reference>
<feature type="domain" description="AAA+ ATPase" evidence="9">
    <location>
        <begin position="393"/>
        <end position="532"/>
    </location>
</feature>
<keyword evidence="6 7" id="KW-0175">Coiled coil</keyword>
<dbReference type="InterPro" id="IPR045085">
    <property type="entry name" value="HLD_clamp_pol_III_gamma_tau"/>
</dbReference>